<comment type="catalytic activity">
    <reaction evidence="1">
        <text>N(6)-(dimethylallyl)adenosine 5'-phosphate + H2O = N(6)-dimethylallyladenine + D-ribose 5-phosphate</text>
        <dbReference type="Rhea" id="RHEA:48560"/>
        <dbReference type="ChEBI" id="CHEBI:15377"/>
        <dbReference type="ChEBI" id="CHEBI:17660"/>
        <dbReference type="ChEBI" id="CHEBI:57526"/>
        <dbReference type="ChEBI" id="CHEBI:78346"/>
        <dbReference type="EC" id="3.2.2.n1"/>
    </reaction>
</comment>
<gene>
    <name evidence="3" type="ordered locus">Intca_2601</name>
</gene>
<dbReference type="Gene3D" id="3.40.50.450">
    <property type="match status" value="1"/>
</dbReference>
<reference evidence="3 4" key="1">
    <citation type="journal article" date="2010" name="Stand. Genomic Sci.">
        <title>Complete genome sequence of Intrasporangium calvum type strain (7 KIP).</title>
        <authorList>
            <person name="Del Rio T.G."/>
            <person name="Chertkov O."/>
            <person name="Yasawong M."/>
            <person name="Lucas S."/>
            <person name="Deshpande S."/>
            <person name="Cheng J.F."/>
            <person name="Detter C."/>
            <person name="Tapia R."/>
            <person name="Han C."/>
            <person name="Goodwin L."/>
            <person name="Pitluck S."/>
            <person name="Liolios K."/>
            <person name="Ivanova N."/>
            <person name="Mavromatis K."/>
            <person name="Pati A."/>
            <person name="Chen A."/>
            <person name="Palaniappan K."/>
            <person name="Land M."/>
            <person name="Hauser L."/>
            <person name="Chang Y.J."/>
            <person name="Jeffries C.D."/>
            <person name="Rohde M."/>
            <person name="Pukall R."/>
            <person name="Sikorski J."/>
            <person name="Goker M."/>
            <person name="Woyke T."/>
            <person name="Bristow J."/>
            <person name="Eisen J.A."/>
            <person name="Markowitz V."/>
            <person name="Hugenholtz P."/>
            <person name="Kyrpides N.C."/>
            <person name="Klenk H.P."/>
            <person name="Lapidus A."/>
        </authorList>
    </citation>
    <scope>NUCLEOTIDE SEQUENCE [LARGE SCALE GENOMIC DNA]</scope>
    <source>
        <strain evidence="4">ATCC 23552 / DSM 43043 / JCM 3097 / NBRC 12989 / 7 KIP</strain>
    </source>
</reference>
<dbReference type="GO" id="GO:0102682">
    <property type="term" value="F:cytokinin riboside 5'-monophosphate phosphoribohydrolase activity"/>
    <property type="evidence" value="ECO:0007669"/>
    <property type="project" value="RHEA"/>
</dbReference>
<comment type="catalytic activity">
    <reaction evidence="1">
        <text>9-ribosyl-trans-zeatin 5'-phosphate + H2O = trans-zeatin + D-ribose 5-phosphate</text>
        <dbReference type="Rhea" id="RHEA:48564"/>
        <dbReference type="ChEBI" id="CHEBI:15377"/>
        <dbReference type="ChEBI" id="CHEBI:16522"/>
        <dbReference type="ChEBI" id="CHEBI:78346"/>
        <dbReference type="ChEBI" id="CHEBI:87947"/>
        <dbReference type="EC" id="3.2.2.n1"/>
    </reaction>
</comment>
<dbReference type="InterPro" id="IPR005269">
    <property type="entry name" value="LOG"/>
</dbReference>
<keyword evidence="1" id="KW-0203">Cytokinin biosynthesis</keyword>
<dbReference type="RefSeq" id="WP_013493420.1">
    <property type="nucleotide sequence ID" value="NC_014830.1"/>
</dbReference>
<proteinExistence type="inferred from homology"/>
<dbReference type="InterPro" id="IPR031100">
    <property type="entry name" value="LOG_fam"/>
</dbReference>
<dbReference type="EMBL" id="CP002343">
    <property type="protein sequence ID" value="ADU49106.1"/>
    <property type="molecule type" value="Genomic_DNA"/>
</dbReference>
<evidence type="ECO:0000256" key="1">
    <source>
        <dbReference type="RuleBase" id="RU363015"/>
    </source>
</evidence>
<dbReference type="GO" id="GO:0009691">
    <property type="term" value="P:cytokinin biosynthetic process"/>
    <property type="evidence" value="ECO:0007669"/>
    <property type="project" value="UniProtKB-UniRule"/>
</dbReference>
<dbReference type="InterPro" id="IPR052341">
    <property type="entry name" value="LOG_family_nucleotidases"/>
</dbReference>
<dbReference type="AlphaFoldDB" id="E6S810"/>
<accession>E6S810</accession>
<organism evidence="3 4">
    <name type="scientific">Intrasporangium calvum (strain ATCC 23552 / DSM 43043 / JCM 3097 / NBRC 12989 / NCIMB 10167 / NRRL B-3866 / 7 KIP)</name>
    <dbReference type="NCBI Taxonomy" id="710696"/>
    <lineage>
        <taxon>Bacteria</taxon>
        <taxon>Bacillati</taxon>
        <taxon>Actinomycetota</taxon>
        <taxon>Actinomycetes</taxon>
        <taxon>Micrococcales</taxon>
        <taxon>Intrasporangiaceae</taxon>
        <taxon>Intrasporangium</taxon>
    </lineage>
</organism>
<feature type="compositionally biased region" description="Basic and acidic residues" evidence="2">
    <location>
        <begin position="7"/>
        <end position="42"/>
    </location>
</feature>
<evidence type="ECO:0000313" key="4">
    <source>
        <dbReference type="Proteomes" id="UP000008914"/>
    </source>
</evidence>
<dbReference type="Proteomes" id="UP000008914">
    <property type="component" value="Chromosome"/>
</dbReference>
<dbReference type="PANTHER" id="PTHR43393">
    <property type="entry name" value="CYTOKININ RIBOSIDE 5'-MONOPHOSPHATE PHOSPHORIBOHYDROLASE"/>
    <property type="match status" value="1"/>
</dbReference>
<comment type="similarity">
    <text evidence="1">Belongs to the LOG family.</text>
</comment>
<dbReference type="PANTHER" id="PTHR43393:SF2">
    <property type="entry name" value="CYTOKININ RIBOSIDE 5'-MONOPHOSPHATE PHOSPHORIBOHYDROLASE"/>
    <property type="match status" value="1"/>
</dbReference>
<keyword evidence="1" id="KW-0378">Hydrolase</keyword>
<dbReference type="Pfam" id="PF03641">
    <property type="entry name" value="Lysine_decarbox"/>
    <property type="match status" value="1"/>
</dbReference>
<feature type="region of interest" description="Disordered" evidence="2">
    <location>
        <begin position="1"/>
        <end position="62"/>
    </location>
</feature>
<dbReference type="EC" id="3.2.2.n1" evidence="1"/>
<evidence type="ECO:0000313" key="3">
    <source>
        <dbReference type="EMBL" id="ADU49106.1"/>
    </source>
</evidence>
<dbReference type="STRING" id="710696.Intca_2601"/>
<dbReference type="FunFam" id="3.40.50.450:FF:000011">
    <property type="entry name" value="TIGR00730 family Rossman fold protein"/>
    <property type="match status" value="1"/>
</dbReference>
<dbReference type="NCBIfam" id="TIGR00730">
    <property type="entry name" value="Rossman fold protein, TIGR00730 family"/>
    <property type="match status" value="1"/>
</dbReference>
<evidence type="ECO:0000256" key="2">
    <source>
        <dbReference type="SAM" id="MobiDB-lite"/>
    </source>
</evidence>
<dbReference type="eggNOG" id="COG1611">
    <property type="taxonomic scope" value="Bacteria"/>
</dbReference>
<dbReference type="HOGENOM" id="CLU_058336_0_4_11"/>
<dbReference type="SUPFAM" id="SSF102405">
    <property type="entry name" value="MCP/YpsA-like"/>
    <property type="match status" value="1"/>
</dbReference>
<dbReference type="KEGG" id="ica:Intca_2601"/>
<dbReference type="GO" id="GO:0005829">
    <property type="term" value="C:cytosol"/>
    <property type="evidence" value="ECO:0007669"/>
    <property type="project" value="TreeGrafter"/>
</dbReference>
<sequence>MVPVSAHDTDEQPGHTTDVARDPEVRPDEKPASRAPDAERRSGPLMMRRGKVPPTTTDQRLLDRGQPTDWLHADPWRVMRIQSEFVEGFGALAELGPAVSVFGSARTRAADPAYAMGVEVGRLLAEAGYAVITGGGPGAMEAANKGALLGGGTSVGLGIELPFETGLNEYVDLGVNFRYFFARKTMFLKYSHGFIVLPGGFGTLDELFEAVTLAQTRKVTQFPVVLMGTGYWQGLMGWLRDTALAGGMIGEDDLDRLQLTDDPGEAVAAVQAHEMSDAAAEAAGATGVERPE</sequence>
<protein>
    <recommendedName>
        <fullName evidence="1">Cytokinin riboside 5'-monophosphate phosphoribohydrolase</fullName>
        <ecNumber evidence="1">3.2.2.n1</ecNumber>
    </recommendedName>
</protein>
<name>E6S810_INTC7</name>
<keyword evidence="4" id="KW-1185">Reference proteome</keyword>